<evidence type="ECO:0000256" key="5">
    <source>
        <dbReference type="ARBA" id="ARBA00023136"/>
    </source>
</evidence>
<feature type="transmembrane region" description="Helical" evidence="7">
    <location>
        <begin position="331"/>
        <end position="352"/>
    </location>
</feature>
<feature type="transmembrane region" description="Helical" evidence="7">
    <location>
        <begin position="480"/>
        <end position="500"/>
    </location>
</feature>
<feature type="transmembrane region" description="Helical" evidence="7">
    <location>
        <begin position="76"/>
        <end position="96"/>
    </location>
</feature>
<reference evidence="8" key="1">
    <citation type="journal article" date="2020" name="Stud. Mycol.">
        <title>101 Dothideomycetes genomes: a test case for predicting lifestyles and emergence of pathogens.</title>
        <authorList>
            <person name="Haridas S."/>
            <person name="Albert R."/>
            <person name="Binder M."/>
            <person name="Bloem J."/>
            <person name="Labutti K."/>
            <person name="Salamov A."/>
            <person name="Andreopoulos B."/>
            <person name="Baker S."/>
            <person name="Barry K."/>
            <person name="Bills G."/>
            <person name="Bluhm B."/>
            <person name="Cannon C."/>
            <person name="Castanera R."/>
            <person name="Culley D."/>
            <person name="Daum C."/>
            <person name="Ezra D."/>
            <person name="Gonzalez J."/>
            <person name="Henrissat B."/>
            <person name="Kuo A."/>
            <person name="Liang C."/>
            <person name="Lipzen A."/>
            <person name="Lutzoni F."/>
            <person name="Magnuson J."/>
            <person name="Mondo S."/>
            <person name="Nolan M."/>
            <person name="Ohm R."/>
            <person name="Pangilinan J."/>
            <person name="Park H.-J."/>
            <person name="Ramirez L."/>
            <person name="Alfaro M."/>
            <person name="Sun H."/>
            <person name="Tritt A."/>
            <person name="Yoshinaga Y."/>
            <person name="Zwiers L.-H."/>
            <person name="Turgeon B."/>
            <person name="Goodwin S."/>
            <person name="Spatafora J."/>
            <person name="Crous P."/>
            <person name="Grigoriev I."/>
        </authorList>
    </citation>
    <scope>NUCLEOTIDE SEQUENCE</scope>
    <source>
        <strain evidence="8">CBS 262.69</strain>
    </source>
</reference>
<evidence type="ECO:0000256" key="1">
    <source>
        <dbReference type="ARBA" id="ARBA00004141"/>
    </source>
</evidence>
<accession>A0A6G1HK45</accession>
<dbReference type="GO" id="GO:0022857">
    <property type="term" value="F:transmembrane transporter activity"/>
    <property type="evidence" value="ECO:0007669"/>
    <property type="project" value="InterPro"/>
</dbReference>
<feature type="transmembrane region" description="Helical" evidence="7">
    <location>
        <begin position="413"/>
        <end position="432"/>
    </location>
</feature>
<protein>
    <submittedName>
        <fullName evidence="8">Amino acid transporter</fullName>
    </submittedName>
</protein>
<feature type="transmembrane region" description="Helical" evidence="7">
    <location>
        <begin position="45"/>
        <end position="70"/>
    </location>
</feature>
<dbReference type="PANTHER" id="PTHR45649:SF6">
    <property type="entry name" value="GABA-SPECIFIC PERMEASE"/>
    <property type="match status" value="1"/>
</dbReference>
<evidence type="ECO:0000256" key="2">
    <source>
        <dbReference type="ARBA" id="ARBA00022448"/>
    </source>
</evidence>
<evidence type="ECO:0000256" key="4">
    <source>
        <dbReference type="ARBA" id="ARBA00022989"/>
    </source>
</evidence>
<comment type="subcellular location">
    <subcellularLocation>
        <location evidence="1">Membrane</location>
        <topology evidence="1">Multi-pass membrane protein</topology>
    </subcellularLocation>
</comment>
<proteinExistence type="predicted"/>
<feature type="transmembrane region" description="Helical" evidence="7">
    <location>
        <begin position="134"/>
        <end position="157"/>
    </location>
</feature>
<gene>
    <name evidence="8" type="ORF">EJ06DRAFT_559998</name>
</gene>
<feature type="region of interest" description="Disordered" evidence="6">
    <location>
        <begin position="522"/>
        <end position="563"/>
    </location>
</feature>
<dbReference type="GO" id="GO:0016020">
    <property type="term" value="C:membrane"/>
    <property type="evidence" value="ECO:0007669"/>
    <property type="project" value="UniProtKB-SubCell"/>
</dbReference>
<dbReference type="PANTHER" id="PTHR45649">
    <property type="entry name" value="AMINO-ACID PERMEASE BAT1"/>
    <property type="match status" value="1"/>
</dbReference>
<sequence length="563" mass="61145">MVESKASLEAAHHADTPELNLSSEDDAAVLARLGYKQELRRSFTLIEVFGLAFSIMGLLPSIASTLAYSIPAGPVGLVWGWFLASMFIFIVGLAMADLGSAMPTSGGLYWWTHFFASPKARNPLSFLVGYSNTLGLIGGLCSIDYGFSLMLLSVVVVARDGEWKPSNGVTYAVFLACVLMHGVLASVLSKVMGKLQTVFVVANFLLIAITVIALPIGSRHHRNDGKYIFATTANLTTWPTGWTFMLSWLSPIWTIGAFDSTVHISEEATNATKAVPYGILMSIGACWGFGWIITIVLAACMSQDLEHLLTTPFGQPMAQIYYDSLGKKATIALMLLLAFTQFLMGLSITVAASRQSWAFSRDGALPFSSFFRPISKRFGYIPLRTTWGCVILAAILGLLCLIAPAAAQALFSLAVAGNNLSWGVPIACRVIWGQHKFKPGPFYTGKLSIPIAWTAIIFLIFGIVLSMMPVGGPNPDADTMNYTVVINSAVWGGSLAYYYIDARKWFTGPRITLDESTLTEEQKEALREEGLDVTLEGKTPEGTDGEKLDDVTQEREVSKDLKS</sequence>
<name>A0A6G1HK45_9PEZI</name>
<dbReference type="PIRSF" id="PIRSF006060">
    <property type="entry name" value="AA_transporter"/>
    <property type="match status" value="1"/>
</dbReference>
<dbReference type="OrthoDB" id="4476201at2759"/>
<evidence type="ECO:0000313" key="9">
    <source>
        <dbReference type="Proteomes" id="UP000799640"/>
    </source>
</evidence>
<dbReference type="AlphaFoldDB" id="A0A6G1HK45"/>
<organism evidence="8 9">
    <name type="scientific">Trichodelitschia bisporula</name>
    <dbReference type="NCBI Taxonomy" id="703511"/>
    <lineage>
        <taxon>Eukaryota</taxon>
        <taxon>Fungi</taxon>
        <taxon>Dikarya</taxon>
        <taxon>Ascomycota</taxon>
        <taxon>Pezizomycotina</taxon>
        <taxon>Dothideomycetes</taxon>
        <taxon>Dothideomycetes incertae sedis</taxon>
        <taxon>Phaeotrichales</taxon>
        <taxon>Phaeotrichaceae</taxon>
        <taxon>Trichodelitschia</taxon>
    </lineage>
</organism>
<evidence type="ECO:0000313" key="8">
    <source>
        <dbReference type="EMBL" id="KAF2396438.1"/>
    </source>
</evidence>
<dbReference type="Pfam" id="PF13520">
    <property type="entry name" value="AA_permease_2"/>
    <property type="match status" value="1"/>
</dbReference>
<feature type="transmembrane region" description="Helical" evidence="7">
    <location>
        <begin position="195"/>
        <end position="216"/>
    </location>
</feature>
<feature type="compositionally biased region" description="Basic and acidic residues" evidence="6">
    <location>
        <begin position="538"/>
        <end position="563"/>
    </location>
</feature>
<feature type="transmembrane region" description="Helical" evidence="7">
    <location>
        <begin position="169"/>
        <end position="188"/>
    </location>
</feature>
<keyword evidence="3 7" id="KW-0812">Transmembrane</keyword>
<feature type="transmembrane region" description="Helical" evidence="7">
    <location>
        <begin position="385"/>
        <end position="407"/>
    </location>
</feature>
<evidence type="ECO:0000256" key="7">
    <source>
        <dbReference type="SAM" id="Phobius"/>
    </source>
</evidence>
<feature type="transmembrane region" description="Helical" evidence="7">
    <location>
        <begin position="274"/>
        <end position="299"/>
    </location>
</feature>
<keyword evidence="2" id="KW-0813">Transport</keyword>
<evidence type="ECO:0000256" key="3">
    <source>
        <dbReference type="ARBA" id="ARBA00022692"/>
    </source>
</evidence>
<keyword evidence="9" id="KW-1185">Reference proteome</keyword>
<feature type="transmembrane region" description="Helical" evidence="7">
    <location>
        <begin position="444"/>
        <end position="468"/>
    </location>
</feature>
<dbReference type="InterPro" id="IPR002293">
    <property type="entry name" value="AA/rel_permease1"/>
</dbReference>
<dbReference type="Gene3D" id="1.20.1740.10">
    <property type="entry name" value="Amino acid/polyamine transporter I"/>
    <property type="match status" value="1"/>
</dbReference>
<dbReference type="Proteomes" id="UP000799640">
    <property type="component" value="Unassembled WGS sequence"/>
</dbReference>
<evidence type="ECO:0000256" key="6">
    <source>
        <dbReference type="SAM" id="MobiDB-lite"/>
    </source>
</evidence>
<keyword evidence="5 7" id="KW-0472">Membrane</keyword>
<keyword evidence="4 7" id="KW-1133">Transmembrane helix</keyword>
<dbReference type="EMBL" id="ML996707">
    <property type="protein sequence ID" value="KAF2396438.1"/>
    <property type="molecule type" value="Genomic_DNA"/>
</dbReference>